<dbReference type="RefSeq" id="WP_005975250.1">
    <property type="nucleotide sequence ID" value="NZ_GG665898.1"/>
</dbReference>
<evidence type="ECO:0000313" key="2">
    <source>
        <dbReference type="EMBL" id="EFE85816.1"/>
    </source>
</evidence>
<reference evidence="2 3" key="1">
    <citation type="submission" date="2010-02" db="EMBL/GenBank/DDBJ databases">
        <authorList>
            <person name="Weinstock G."/>
            <person name="Sodergren E."/>
            <person name="Clifton S."/>
            <person name="Fulton L."/>
            <person name="Fulton B."/>
            <person name="Courtney L."/>
            <person name="Fronick C."/>
            <person name="Harrison M."/>
            <person name="Strong C."/>
            <person name="Farmer C."/>
            <person name="Delahaunty K."/>
            <person name="Markovic C."/>
            <person name="Hall O."/>
            <person name="Minx P."/>
            <person name="Tomlinson C."/>
            <person name="Mitreva M."/>
            <person name="Nelson J."/>
            <person name="Hou S."/>
            <person name="Wollam A."/>
            <person name="Pepin K.H."/>
            <person name="Johnson M."/>
            <person name="Bhonagiri V."/>
            <person name="Zhang X."/>
            <person name="Suruliraj S."/>
            <person name="Warren W."/>
            <person name="Chinwalla A."/>
            <person name="Mardis E.R."/>
            <person name="Wilson R.K."/>
        </authorList>
    </citation>
    <scope>NUCLEOTIDE SEQUENCE [LARGE SCALE GENOMIC DNA]</scope>
    <source>
        <strain evidence="2 3">ATCC 33693</strain>
    </source>
</reference>
<sequence length="167" mass="20028">MATTIRLEKDGYMKDAFVGYSYTTAFFNAFVPAARQDLQSFLFFGGIYFFKISVLEIYKIYEQRNFGTYKYYSLITFIWLIISWVIAFFYNKYHTKKMLANGWKPLKDDEYSNILLKKYNYLEYMDNELISDEKTKEILDKVKKTETKKALMFVVAAIAMILYNYYF</sequence>
<feature type="transmembrane region" description="Helical" evidence="1">
    <location>
        <begin position="41"/>
        <end position="59"/>
    </location>
</feature>
<keyword evidence="1" id="KW-0812">Transmembrane</keyword>
<evidence type="ECO:0000256" key="1">
    <source>
        <dbReference type="SAM" id="Phobius"/>
    </source>
</evidence>
<organism evidence="2 3">
    <name type="scientific">Fusobacterium periodonticum ATCC 33693</name>
    <dbReference type="NCBI Taxonomy" id="546275"/>
    <lineage>
        <taxon>Bacteria</taxon>
        <taxon>Fusobacteriati</taxon>
        <taxon>Fusobacteriota</taxon>
        <taxon>Fusobacteriia</taxon>
        <taxon>Fusobacteriales</taxon>
        <taxon>Fusobacteriaceae</taxon>
        <taxon>Fusobacterium</taxon>
    </lineage>
</organism>
<dbReference type="GeneID" id="78420441"/>
<keyword evidence="1" id="KW-0472">Membrane</keyword>
<dbReference type="Proteomes" id="UP000003748">
    <property type="component" value="Unassembled WGS sequence"/>
</dbReference>
<feature type="transmembrane region" description="Helical" evidence="1">
    <location>
        <begin position="17"/>
        <end position="34"/>
    </location>
</feature>
<dbReference type="STRING" id="546275.FUSPEROL_02281"/>
<evidence type="ECO:0008006" key="4">
    <source>
        <dbReference type="Google" id="ProtNLM"/>
    </source>
</evidence>
<feature type="transmembrane region" description="Helical" evidence="1">
    <location>
        <begin position="150"/>
        <end position="166"/>
    </location>
</feature>
<proteinExistence type="predicted"/>
<gene>
    <name evidence="2" type="ORF">FUSPEROL_02281</name>
</gene>
<accession>D4CXX0</accession>
<evidence type="ECO:0000313" key="3">
    <source>
        <dbReference type="Proteomes" id="UP000003748"/>
    </source>
</evidence>
<keyword evidence="1" id="KW-1133">Transmembrane helix</keyword>
<name>D4CXX0_9FUSO</name>
<protein>
    <recommendedName>
        <fullName evidence="4">DUF3899 domain-containing protein</fullName>
    </recommendedName>
</protein>
<dbReference type="AlphaFoldDB" id="D4CXX0"/>
<dbReference type="OrthoDB" id="88178at2"/>
<dbReference type="EMBL" id="ACJY01000102">
    <property type="protein sequence ID" value="EFE85816.1"/>
    <property type="molecule type" value="Genomic_DNA"/>
</dbReference>
<feature type="transmembrane region" description="Helical" evidence="1">
    <location>
        <begin position="71"/>
        <end position="90"/>
    </location>
</feature>
<dbReference type="eggNOG" id="ENOG5033QBS">
    <property type="taxonomic scope" value="Bacteria"/>
</dbReference>
<comment type="caution">
    <text evidence="2">The sequence shown here is derived from an EMBL/GenBank/DDBJ whole genome shotgun (WGS) entry which is preliminary data.</text>
</comment>
<dbReference type="HOGENOM" id="CLU_128682_0_0_0"/>